<dbReference type="GO" id="GO:0016020">
    <property type="term" value="C:membrane"/>
    <property type="evidence" value="ECO:0007669"/>
    <property type="project" value="UniProtKB-SubCell"/>
</dbReference>
<evidence type="ECO:0000313" key="8">
    <source>
        <dbReference type="Proteomes" id="UP000244855"/>
    </source>
</evidence>
<dbReference type="EMBL" id="KZ805566">
    <property type="protein sequence ID" value="PVH93803.1"/>
    <property type="molecule type" value="Genomic_DNA"/>
</dbReference>
<feature type="transmembrane region" description="Helical" evidence="5">
    <location>
        <begin position="217"/>
        <end position="237"/>
    </location>
</feature>
<feature type="transmembrane region" description="Helical" evidence="5">
    <location>
        <begin position="97"/>
        <end position="116"/>
    </location>
</feature>
<evidence type="ECO:0000256" key="2">
    <source>
        <dbReference type="ARBA" id="ARBA00022692"/>
    </source>
</evidence>
<keyword evidence="2 5" id="KW-0812">Transmembrane</keyword>
<dbReference type="Gene3D" id="1.20.1720.10">
    <property type="entry name" value="Multidrug resistance protein D"/>
    <property type="match status" value="1"/>
</dbReference>
<evidence type="ECO:0000259" key="6">
    <source>
        <dbReference type="PROSITE" id="PS50850"/>
    </source>
</evidence>
<keyword evidence="3 5" id="KW-1133">Transmembrane helix</keyword>
<dbReference type="Proteomes" id="UP000244855">
    <property type="component" value="Unassembled WGS sequence"/>
</dbReference>
<name>A0A2V1D8D8_9PLEO</name>
<feature type="transmembrane region" description="Helical" evidence="5">
    <location>
        <begin position="153"/>
        <end position="174"/>
    </location>
</feature>
<feature type="domain" description="Major facilitator superfamily (MFS) profile" evidence="6">
    <location>
        <begin position="62"/>
        <end position="529"/>
    </location>
</feature>
<protein>
    <submittedName>
        <fullName evidence="7">Integral membrane protein</fullName>
    </submittedName>
</protein>
<feature type="transmembrane region" description="Helical" evidence="5">
    <location>
        <begin position="62"/>
        <end position="85"/>
    </location>
</feature>
<keyword evidence="4 5" id="KW-0472">Membrane</keyword>
<accession>A0A2V1D8D8</accession>
<gene>
    <name evidence="7" type="ORF">DM02DRAFT_694888</name>
</gene>
<feature type="transmembrane region" description="Helical" evidence="5">
    <location>
        <begin position="366"/>
        <end position="387"/>
    </location>
</feature>
<dbReference type="OrthoDB" id="2130629at2759"/>
<feature type="transmembrane region" description="Helical" evidence="5">
    <location>
        <begin position="328"/>
        <end position="346"/>
    </location>
</feature>
<dbReference type="InterPro" id="IPR036259">
    <property type="entry name" value="MFS_trans_sf"/>
</dbReference>
<dbReference type="SUPFAM" id="SSF103473">
    <property type="entry name" value="MFS general substrate transporter"/>
    <property type="match status" value="1"/>
</dbReference>
<dbReference type="PROSITE" id="PS50850">
    <property type="entry name" value="MFS"/>
    <property type="match status" value="1"/>
</dbReference>
<feature type="transmembrane region" description="Helical" evidence="5">
    <location>
        <begin position="257"/>
        <end position="277"/>
    </location>
</feature>
<sequence length="535" mass="56578">MSSAACTETIQPLETLPEALTGRIEEKVAQASTALAARPIIPLVVGQAGENENSGKTRSKTVVAITICASGLNALLASLVIITFPTIASDLHLKAELLLWPISVYSLTCGCTLLLLGSIADAVGSRPIYLAGCLFQTAFTLACGLSRTSAQIIVFRGFGGVASSFLLPSAVSIVSETFPDGKQRNMAFAFLGGSQPVGFAVGLLLGGLLSNSIGWRWGFYLASIVSGGIFALAFWALPKRDQKRSELWAHLKHGIDWIGIVLGGASVGLLSYAFTTITDNASNITKPGTLVTLILSVALVPAFVLWVGRQERLGKPAVIPNSLWRNRIFTSICVGLFLTWGAATSSDSYQSLFFQKIQDLSPLQTSLRFLPGVVSASLSTLVVGFLAHRVHIGWAISCAMSLTAAGILLMAVIQPQWSYWACAFPVVILSPIGGDALFTISNLVITSVFPPQTQALAGGVLNTITQLAKTVSLATSGAIAGSVTSHSHHDPKTSPSALMEGYRAAFWYFFAMACTTILLLAWGLRGIGRLGLKKM</sequence>
<evidence type="ECO:0000256" key="4">
    <source>
        <dbReference type="ARBA" id="ARBA00023136"/>
    </source>
</evidence>
<comment type="subcellular location">
    <subcellularLocation>
        <location evidence="1">Membrane</location>
        <topology evidence="1">Multi-pass membrane protein</topology>
    </subcellularLocation>
</comment>
<evidence type="ECO:0000256" key="3">
    <source>
        <dbReference type="ARBA" id="ARBA00022989"/>
    </source>
</evidence>
<feature type="transmembrane region" description="Helical" evidence="5">
    <location>
        <begin position="128"/>
        <end position="147"/>
    </location>
</feature>
<organism evidence="7 8">
    <name type="scientific">Periconia macrospinosa</name>
    <dbReference type="NCBI Taxonomy" id="97972"/>
    <lineage>
        <taxon>Eukaryota</taxon>
        <taxon>Fungi</taxon>
        <taxon>Dikarya</taxon>
        <taxon>Ascomycota</taxon>
        <taxon>Pezizomycotina</taxon>
        <taxon>Dothideomycetes</taxon>
        <taxon>Pleosporomycetidae</taxon>
        <taxon>Pleosporales</taxon>
        <taxon>Massarineae</taxon>
        <taxon>Periconiaceae</taxon>
        <taxon>Periconia</taxon>
    </lineage>
</organism>
<dbReference type="PANTHER" id="PTHR42718">
    <property type="entry name" value="MAJOR FACILITATOR SUPERFAMILY MULTIDRUG TRANSPORTER MFSC"/>
    <property type="match status" value="1"/>
</dbReference>
<evidence type="ECO:0000256" key="1">
    <source>
        <dbReference type="ARBA" id="ARBA00004141"/>
    </source>
</evidence>
<feature type="transmembrane region" description="Helical" evidence="5">
    <location>
        <begin position="289"/>
        <end position="307"/>
    </location>
</feature>
<evidence type="ECO:0000256" key="5">
    <source>
        <dbReference type="SAM" id="Phobius"/>
    </source>
</evidence>
<feature type="transmembrane region" description="Helical" evidence="5">
    <location>
        <begin position="505"/>
        <end position="524"/>
    </location>
</feature>
<feature type="transmembrane region" description="Helical" evidence="5">
    <location>
        <begin position="186"/>
        <end position="205"/>
    </location>
</feature>
<feature type="transmembrane region" description="Helical" evidence="5">
    <location>
        <begin position="394"/>
        <end position="413"/>
    </location>
</feature>
<dbReference type="Gene3D" id="1.20.1250.20">
    <property type="entry name" value="MFS general substrate transporter like domains"/>
    <property type="match status" value="1"/>
</dbReference>
<dbReference type="InterPro" id="IPR011701">
    <property type="entry name" value="MFS"/>
</dbReference>
<dbReference type="GO" id="GO:0022857">
    <property type="term" value="F:transmembrane transporter activity"/>
    <property type="evidence" value="ECO:0007669"/>
    <property type="project" value="InterPro"/>
</dbReference>
<dbReference type="InterPro" id="IPR020846">
    <property type="entry name" value="MFS_dom"/>
</dbReference>
<dbReference type="Pfam" id="PF07690">
    <property type="entry name" value="MFS_1"/>
    <property type="match status" value="1"/>
</dbReference>
<dbReference type="AlphaFoldDB" id="A0A2V1D8D8"/>
<dbReference type="PANTHER" id="PTHR42718:SF27">
    <property type="entry name" value="TRANSPORTER, PUTATIVE-RELATED"/>
    <property type="match status" value="1"/>
</dbReference>
<evidence type="ECO:0000313" key="7">
    <source>
        <dbReference type="EMBL" id="PVH93803.1"/>
    </source>
</evidence>
<proteinExistence type="predicted"/>
<reference evidence="7 8" key="1">
    <citation type="journal article" date="2018" name="Sci. Rep.">
        <title>Comparative genomics provides insights into the lifestyle and reveals functional heterogeneity of dark septate endophytic fungi.</title>
        <authorList>
            <person name="Knapp D.G."/>
            <person name="Nemeth J.B."/>
            <person name="Barry K."/>
            <person name="Hainaut M."/>
            <person name="Henrissat B."/>
            <person name="Johnson J."/>
            <person name="Kuo A."/>
            <person name="Lim J.H.P."/>
            <person name="Lipzen A."/>
            <person name="Nolan M."/>
            <person name="Ohm R.A."/>
            <person name="Tamas L."/>
            <person name="Grigoriev I.V."/>
            <person name="Spatafora J.W."/>
            <person name="Nagy L.G."/>
            <person name="Kovacs G.M."/>
        </authorList>
    </citation>
    <scope>NUCLEOTIDE SEQUENCE [LARGE SCALE GENOMIC DNA]</scope>
    <source>
        <strain evidence="7 8">DSE2036</strain>
    </source>
</reference>
<keyword evidence="8" id="KW-1185">Reference proteome</keyword>